<protein>
    <submittedName>
        <fullName evidence="1">ATP-binding protein</fullName>
    </submittedName>
</protein>
<evidence type="ECO:0000313" key="2">
    <source>
        <dbReference type="Proteomes" id="UP000772196"/>
    </source>
</evidence>
<name>A0ABX1H8E4_9ACTN</name>
<dbReference type="InterPro" id="IPR027417">
    <property type="entry name" value="P-loop_NTPase"/>
</dbReference>
<dbReference type="Gene3D" id="3.40.50.300">
    <property type="entry name" value="P-loop containing nucleotide triphosphate hydrolases"/>
    <property type="match status" value="1"/>
</dbReference>
<dbReference type="EMBL" id="JAAWWP010000020">
    <property type="protein sequence ID" value="NKI44615.1"/>
    <property type="molecule type" value="Genomic_DNA"/>
</dbReference>
<sequence length="210" mass="23567">MLVWINGPFGGGKTQTAHELRRRLPGSVVCDPEHLGFGLHRMLPPALRGDFQDLPVWRRGVAEMLDLAAREHPGTVLVPMTVTDDRYFEETVGALRARGHDVRHFALLATRETVLRRLRERGLGHALRVVGGKEAPLRRESFAARRLDDCLRRLTAPEFASHLWTDHLGIPQVADRIAAECALPLIPDTDGPLRGRLRRAAVGVRHIRFD</sequence>
<keyword evidence="1" id="KW-0067">ATP-binding</keyword>
<organism evidence="1 2">
    <name type="scientific">Streptomyces physcomitrii</name>
    <dbReference type="NCBI Taxonomy" id="2724184"/>
    <lineage>
        <taxon>Bacteria</taxon>
        <taxon>Bacillati</taxon>
        <taxon>Actinomycetota</taxon>
        <taxon>Actinomycetes</taxon>
        <taxon>Kitasatosporales</taxon>
        <taxon>Streptomycetaceae</taxon>
        <taxon>Streptomyces</taxon>
    </lineage>
</organism>
<reference evidence="1 2" key="1">
    <citation type="submission" date="2020-04" db="EMBL/GenBank/DDBJ databases">
        <title>Phylogenetic Diversity and Antibacterial Activity against Ralstonia solanacearum of Endophytic Actinomycete Isolated from Moss.</title>
        <authorList>
            <person name="Zhuang X."/>
        </authorList>
    </citation>
    <scope>NUCLEOTIDE SEQUENCE [LARGE SCALE GENOMIC DNA]</scope>
    <source>
        <strain evidence="1 2">LD120</strain>
    </source>
</reference>
<accession>A0ABX1H8E4</accession>
<evidence type="ECO:0000313" key="1">
    <source>
        <dbReference type="EMBL" id="NKI44615.1"/>
    </source>
</evidence>
<dbReference type="Pfam" id="PF13671">
    <property type="entry name" value="AAA_33"/>
    <property type="match status" value="1"/>
</dbReference>
<proteinExistence type="predicted"/>
<dbReference type="Proteomes" id="UP000772196">
    <property type="component" value="Unassembled WGS sequence"/>
</dbReference>
<dbReference type="SUPFAM" id="SSF52540">
    <property type="entry name" value="P-loop containing nucleoside triphosphate hydrolases"/>
    <property type="match status" value="1"/>
</dbReference>
<keyword evidence="2" id="KW-1185">Reference proteome</keyword>
<comment type="caution">
    <text evidence="1">The sequence shown here is derived from an EMBL/GenBank/DDBJ whole genome shotgun (WGS) entry which is preliminary data.</text>
</comment>
<gene>
    <name evidence="1" type="ORF">HFV08_25865</name>
</gene>
<dbReference type="GO" id="GO:0005524">
    <property type="term" value="F:ATP binding"/>
    <property type="evidence" value="ECO:0007669"/>
    <property type="project" value="UniProtKB-KW"/>
</dbReference>
<dbReference type="RefSeq" id="WP_168542875.1">
    <property type="nucleotide sequence ID" value="NZ_JAAWWP010000020.1"/>
</dbReference>
<keyword evidence="1" id="KW-0547">Nucleotide-binding</keyword>